<sequence>MASAHATPTAAKREVQAPAEQPGGPASHTPPPTPARRSNGRALSPSLLSSPRGSEDTAPVIDQAVVRDDSRATQNPQALQVPNGAGAFRSRPRHRSAKSTGTRTSLSSMPVIVRTYSGSRSRQSSEVRSQSAMATDRRAGNPSLPKVEDFAFQNILRAVDEDVRTAIDAIAEICAKSRMSLADEYGAHLPPQGEITAEARAHHAARGHRTTATEHSLPALPEASSSNERLAGDSRASTVSGKGKETAYGSLKNIIIGSTKGEPADGPIGAKNLRSKSLPLPSLVSGEVLIAPETESGAHPPAHQRSASWAFLGAQHPAIALAPGEAASPLVSMDSTANINGKSTDNAAAPSINRKAVSLNVPRSRSNPIASWLPWGKRQSGPSVPSLGDSHAAMKLKDLLQPASLARNRAVTGAG</sequence>
<feature type="compositionally biased region" description="Polar residues" evidence="1">
    <location>
        <begin position="98"/>
        <end position="108"/>
    </location>
</feature>
<accession>A0ABQ9NIU2</accession>
<dbReference type="Proteomes" id="UP001172684">
    <property type="component" value="Unassembled WGS sequence"/>
</dbReference>
<gene>
    <name evidence="2" type="ORF">H2201_007622</name>
</gene>
<feature type="region of interest" description="Disordered" evidence="1">
    <location>
        <begin position="1"/>
        <end position="142"/>
    </location>
</feature>
<evidence type="ECO:0000313" key="3">
    <source>
        <dbReference type="Proteomes" id="UP001172684"/>
    </source>
</evidence>
<evidence type="ECO:0000256" key="1">
    <source>
        <dbReference type="SAM" id="MobiDB-lite"/>
    </source>
</evidence>
<reference evidence="2" key="1">
    <citation type="submission" date="2022-10" db="EMBL/GenBank/DDBJ databases">
        <title>Culturing micro-colonial fungi from biological soil crusts in the Mojave desert and describing Neophaeococcomyces mojavensis, and introducing the new genera and species Taxawa tesnikishii.</title>
        <authorList>
            <person name="Kurbessoian T."/>
            <person name="Stajich J.E."/>
        </authorList>
    </citation>
    <scope>NUCLEOTIDE SEQUENCE</scope>
    <source>
        <strain evidence="2">TK_1</strain>
    </source>
</reference>
<comment type="caution">
    <text evidence="2">The sequence shown here is derived from an EMBL/GenBank/DDBJ whole genome shotgun (WGS) entry which is preliminary data.</text>
</comment>
<keyword evidence="3" id="KW-1185">Reference proteome</keyword>
<name>A0ABQ9NIU2_9PEZI</name>
<organism evidence="2 3">
    <name type="scientific">Coniosporium apollinis</name>
    <dbReference type="NCBI Taxonomy" id="61459"/>
    <lineage>
        <taxon>Eukaryota</taxon>
        <taxon>Fungi</taxon>
        <taxon>Dikarya</taxon>
        <taxon>Ascomycota</taxon>
        <taxon>Pezizomycotina</taxon>
        <taxon>Dothideomycetes</taxon>
        <taxon>Dothideomycetes incertae sedis</taxon>
        <taxon>Coniosporium</taxon>
    </lineage>
</organism>
<feature type="region of interest" description="Disordered" evidence="1">
    <location>
        <begin position="199"/>
        <end position="243"/>
    </location>
</feature>
<feature type="compositionally biased region" description="Low complexity" evidence="1">
    <location>
        <begin position="117"/>
        <end position="131"/>
    </location>
</feature>
<protein>
    <recommendedName>
        <fullName evidence="4">Borealin N-terminal domain-containing protein</fullName>
    </recommendedName>
</protein>
<evidence type="ECO:0008006" key="4">
    <source>
        <dbReference type="Google" id="ProtNLM"/>
    </source>
</evidence>
<proteinExistence type="predicted"/>
<evidence type="ECO:0000313" key="2">
    <source>
        <dbReference type="EMBL" id="KAJ9658841.1"/>
    </source>
</evidence>
<feature type="region of interest" description="Disordered" evidence="1">
    <location>
        <begin position="365"/>
        <end position="389"/>
    </location>
</feature>
<dbReference type="EMBL" id="JAPDRL010000082">
    <property type="protein sequence ID" value="KAJ9658841.1"/>
    <property type="molecule type" value="Genomic_DNA"/>
</dbReference>